<gene>
    <name evidence="3" type="ORF">J2X01_000290</name>
</gene>
<dbReference type="EMBL" id="JAVDVQ010000001">
    <property type="protein sequence ID" value="MDR7081021.1"/>
    <property type="molecule type" value="Genomic_DNA"/>
</dbReference>
<feature type="domain" description="Tail sheath protein C-terminal" evidence="2">
    <location>
        <begin position="449"/>
        <end position="554"/>
    </location>
</feature>
<reference evidence="3 4" key="1">
    <citation type="submission" date="2023-07" db="EMBL/GenBank/DDBJ databases">
        <title>Sorghum-associated microbial communities from plants grown in Nebraska, USA.</title>
        <authorList>
            <person name="Schachtman D."/>
        </authorList>
    </citation>
    <scope>NUCLEOTIDE SEQUENCE [LARGE SCALE GENOMIC DNA]</scope>
    <source>
        <strain evidence="3 4">BE167</strain>
    </source>
</reference>
<accession>A0ABU1U763</accession>
<evidence type="ECO:0000313" key="4">
    <source>
        <dbReference type="Proteomes" id="UP001252243"/>
    </source>
</evidence>
<sequence>MPAQPAHVEPTIPPGTAFCQLSPPDSSTPVLTLTAANEGSWGNQLEVRLSFDAGQSFDCRLVTGPGEQQMLVLPAGIALTSGTLLSLRVPGGANAEALRWAEPDTVIDGRTGIGIAAAILATPLTDLAAGSRLAATEITATLTVRDHDPAFGREERLPRLGLHPAHPRWIATVLHRESELVRLHAPLPGPVLPPDGRLAGLSSRGAPTGGIDRWEAITIRSFFDDPSVDSDPLDEHCHRGVNALSRSDDVGILAVPDITWSWAVDAPPPEPPPRRWLPRAVQSCAPGTAPPAEPVPPPAAHLDPRVPGQLAELARRQQRLVAIAEVRKRFVVVLDAPLGLGIAGLLSWRAEFDSSFAAAYHPWLRVSAPADRGRTVLVPPSAFAAGILAARERRRGLIWGPANELAAGAVTSSDPSAAANADRLHLSAINTFVPERDGLRLTGARTLSADPAYRQLSIRRFMTMLALSIERECNWVVFETNNISLRLALRNNLTNFLTGLFRQGAFAGASERDSFFVHCDEVLNSTSSLAGGFLLAEVGVAPAAPLEYLVLRVAQDSGGLLEVEEKRG</sequence>
<dbReference type="Pfam" id="PF17482">
    <property type="entry name" value="Phage_sheath_1C"/>
    <property type="match status" value="1"/>
</dbReference>
<dbReference type="InterPro" id="IPR020287">
    <property type="entry name" value="Tail_sheath_C"/>
</dbReference>
<organism evidence="3 4">
    <name type="scientific">Arthrobacter ginsengisoli</name>
    <dbReference type="NCBI Taxonomy" id="1356565"/>
    <lineage>
        <taxon>Bacteria</taxon>
        <taxon>Bacillati</taxon>
        <taxon>Actinomycetota</taxon>
        <taxon>Actinomycetes</taxon>
        <taxon>Micrococcales</taxon>
        <taxon>Micrococcaceae</taxon>
        <taxon>Arthrobacter</taxon>
    </lineage>
</organism>
<comment type="similarity">
    <text evidence="1">Belongs to the myoviridae tail sheath protein family.</text>
</comment>
<dbReference type="PANTHER" id="PTHR35861:SF1">
    <property type="entry name" value="PHAGE TAIL SHEATH PROTEIN"/>
    <property type="match status" value="1"/>
</dbReference>
<evidence type="ECO:0000256" key="1">
    <source>
        <dbReference type="ARBA" id="ARBA00008005"/>
    </source>
</evidence>
<dbReference type="PANTHER" id="PTHR35861">
    <property type="match status" value="1"/>
</dbReference>
<dbReference type="InterPro" id="IPR052042">
    <property type="entry name" value="Tail_sheath_structural"/>
</dbReference>
<evidence type="ECO:0000313" key="3">
    <source>
        <dbReference type="EMBL" id="MDR7081021.1"/>
    </source>
</evidence>
<proteinExistence type="inferred from homology"/>
<evidence type="ECO:0000259" key="2">
    <source>
        <dbReference type="Pfam" id="PF17482"/>
    </source>
</evidence>
<protein>
    <recommendedName>
        <fullName evidence="2">Tail sheath protein C-terminal domain-containing protein</fullName>
    </recommendedName>
</protein>
<dbReference type="Proteomes" id="UP001252243">
    <property type="component" value="Unassembled WGS sequence"/>
</dbReference>
<dbReference type="Gene3D" id="3.40.50.11780">
    <property type="match status" value="1"/>
</dbReference>
<name>A0ABU1U763_9MICC</name>
<keyword evidence="4" id="KW-1185">Reference proteome</keyword>
<comment type="caution">
    <text evidence="3">The sequence shown here is derived from an EMBL/GenBank/DDBJ whole genome shotgun (WGS) entry which is preliminary data.</text>
</comment>